<reference evidence="1 2" key="1">
    <citation type="journal article" date="2018" name="PLoS Genet.">
        <title>Population sequencing reveals clonal diversity and ancestral inbreeding in the grapevine cultivar Chardonnay.</title>
        <authorList>
            <person name="Roach M.J."/>
            <person name="Johnson D.L."/>
            <person name="Bohlmann J."/>
            <person name="van Vuuren H.J."/>
            <person name="Jones S.J."/>
            <person name="Pretorius I.S."/>
            <person name="Schmidt S.A."/>
            <person name="Borneman A.R."/>
        </authorList>
    </citation>
    <scope>NUCLEOTIDE SEQUENCE [LARGE SCALE GENOMIC DNA]</scope>
    <source>
        <strain evidence="2">cv. Chardonnay</strain>
        <tissue evidence="1">Leaf</tissue>
    </source>
</reference>
<comment type="caution">
    <text evidence="1">The sequence shown here is derived from an EMBL/GenBank/DDBJ whole genome shotgun (WGS) entry which is preliminary data.</text>
</comment>
<organism evidence="1 2">
    <name type="scientific">Vitis vinifera</name>
    <name type="common">Grape</name>
    <dbReference type="NCBI Taxonomy" id="29760"/>
    <lineage>
        <taxon>Eukaryota</taxon>
        <taxon>Viridiplantae</taxon>
        <taxon>Streptophyta</taxon>
        <taxon>Embryophyta</taxon>
        <taxon>Tracheophyta</taxon>
        <taxon>Spermatophyta</taxon>
        <taxon>Magnoliopsida</taxon>
        <taxon>eudicotyledons</taxon>
        <taxon>Gunneridae</taxon>
        <taxon>Pentapetalae</taxon>
        <taxon>rosids</taxon>
        <taxon>Vitales</taxon>
        <taxon>Vitaceae</taxon>
        <taxon>Viteae</taxon>
        <taxon>Vitis</taxon>
    </lineage>
</organism>
<dbReference type="Proteomes" id="UP000288805">
    <property type="component" value="Unassembled WGS sequence"/>
</dbReference>
<accession>A0A438IGE3</accession>
<gene>
    <name evidence="1" type="ORF">CK203_025702</name>
</gene>
<evidence type="ECO:0000313" key="2">
    <source>
        <dbReference type="Proteomes" id="UP000288805"/>
    </source>
</evidence>
<evidence type="ECO:0000313" key="1">
    <source>
        <dbReference type="EMBL" id="RVW95811.1"/>
    </source>
</evidence>
<dbReference type="EMBL" id="QGNW01000111">
    <property type="protein sequence ID" value="RVW95811.1"/>
    <property type="molecule type" value="Genomic_DNA"/>
</dbReference>
<protein>
    <submittedName>
        <fullName evidence="1">Uncharacterized protein</fullName>
    </submittedName>
</protein>
<dbReference type="AlphaFoldDB" id="A0A438IGE3"/>
<sequence>MDSPFYWGYWEGPKCIVPEVLSNFVWYSQGWARLTSGALRPKSWQLPPVLRKSFGLFLLESLRISPSSRMRGRGLMANIPYLEGIASSLRWIQVSLKAARAEVVASMQQKERPV</sequence>
<name>A0A438IGE3_VITVI</name>
<proteinExistence type="predicted"/>